<sequence length="72" mass="9110">KDRKGKKGKSDGNIYTMYEWQEKRKNERKHIHVWWGRKQEVREKEIRNEKKMERHQEGKRKSNEGEEWKRNE</sequence>
<feature type="region of interest" description="Disordered" evidence="1">
    <location>
        <begin position="44"/>
        <end position="72"/>
    </location>
</feature>
<protein>
    <submittedName>
        <fullName evidence="2">Uncharacterized protein</fullName>
    </submittedName>
</protein>
<organism evidence="2">
    <name type="scientific">Octopus bimaculoides</name>
    <name type="common">California two-spotted octopus</name>
    <dbReference type="NCBI Taxonomy" id="37653"/>
    <lineage>
        <taxon>Eukaryota</taxon>
        <taxon>Metazoa</taxon>
        <taxon>Spiralia</taxon>
        <taxon>Lophotrochozoa</taxon>
        <taxon>Mollusca</taxon>
        <taxon>Cephalopoda</taxon>
        <taxon>Coleoidea</taxon>
        <taxon>Octopodiformes</taxon>
        <taxon>Octopoda</taxon>
        <taxon>Incirrata</taxon>
        <taxon>Octopodidae</taxon>
        <taxon>Octopus</taxon>
    </lineage>
</organism>
<evidence type="ECO:0000256" key="1">
    <source>
        <dbReference type="SAM" id="MobiDB-lite"/>
    </source>
</evidence>
<dbReference type="AlphaFoldDB" id="A0A0L8IAP5"/>
<accession>A0A0L8IAP5</accession>
<reference evidence="2" key="1">
    <citation type="submission" date="2015-07" db="EMBL/GenBank/DDBJ databases">
        <title>MeaNS - Measles Nucleotide Surveillance Program.</title>
        <authorList>
            <person name="Tran T."/>
            <person name="Druce J."/>
        </authorList>
    </citation>
    <scope>NUCLEOTIDE SEQUENCE</scope>
    <source>
        <strain evidence="2">UCB-OBI-ISO-001</strain>
        <tissue evidence="2">Gonad</tissue>
    </source>
</reference>
<proteinExistence type="predicted"/>
<feature type="non-terminal residue" evidence="2">
    <location>
        <position position="1"/>
    </location>
</feature>
<evidence type="ECO:0000313" key="2">
    <source>
        <dbReference type="EMBL" id="KOF98085.1"/>
    </source>
</evidence>
<gene>
    <name evidence="2" type="ORF">OCBIM_22027306mg</name>
</gene>
<dbReference type="EMBL" id="KQ416221">
    <property type="protein sequence ID" value="KOF98085.1"/>
    <property type="molecule type" value="Genomic_DNA"/>
</dbReference>
<name>A0A0L8IAP5_OCTBM</name>